<dbReference type="InterPro" id="IPR035965">
    <property type="entry name" value="PAS-like_dom_sf"/>
</dbReference>
<keyword evidence="1" id="KW-1133">Transmembrane helix</keyword>
<dbReference type="SMART" id="SM00086">
    <property type="entry name" value="PAC"/>
    <property type="match status" value="1"/>
</dbReference>
<reference evidence="5 6" key="1">
    <citation type="submission" date="2020-05" db="EMBL/GenBank/DDBJ databases">
        <title>Complete genome sequencing of Campylobacter and Arcobacter type strains.</title>
        <authorList>
            <person name="Miller W.G."/>
            <person name="Yee E."/>
        </authorList>
    </citation>
    <scope>NUCLEOTIDE SEQUENCE [LARGE SCALE GENOMIC DNA]</scope>
    <source>
        <strain evidence="5 6">LMG 25694</strain>
    </source>
</reference>
<dbReference type="RefSeq" id="WP_129011157.1">
    <property type="nucleotide sequence ID" value="NZ_CP053835.1"/>
</dbReference>
<feature type="transmembrane region" description="Helical" evidence="1">
    <location>
        <begin position="256"/>
        <end position="275"/>
    </location>
</feature>
<dbReference type="KEGG" id="adz:ADFLV_1063"/>
<dbReference type="Gene3D" id="3.20.20.450">
    <property type="entry name" value="EAL domain"/>
    <property type="match status" value="1"/>
</dbReference>
<evidence type="ECO:0000313" key="6">
    <source>
        <dbReference type="Proteomes" id="UP000503313"/>
    </source>
</evidence>
<dbReference type="GO" id="GO:0003824">
    <property type="term" value="F:catalytic activity"/>
    <property type="evidence" value="ECO:0007669"/>
    <property type="project" value="UniProtKB-ARBA"/>
</dbReference>
<protein>
    <submittedName>
        <fullName evidence="5">RNase II stability modulator (GGDEF/EAL domains)</fullName>
    </submittedName>
</protein>
<dbReference type="SMART" id="SM00091">
    <property type="entry name" value="PAS"/>
    <property type="match status" value="1"/>
</dbReference>
<dbReference type="Proteomes" id="UP000503313">
    <property type="component" value="Chromosome"/>
</dbReference>
<dbReference type="InterPro" id="IPR001610">
    <property type="entry name" value="PAC"/>
</dbReference>
<feature type="domain" description="EAL" evidence="3">
    <location>
        <begin position="582"/>
        <end position="830"/>
    </location>
</feature>
<feature type="domain" description="GGDEF" evidence="4">
    <location>
        <begin position="438"/>
        <end position="573"/>
    </location>
</feature>
<dbReference type="InterPro" id="IPR035919">
    <property type="entry name" value="EAL_sf"/>
</dbReference>
<keyword evidence="1" id="KW-0472">Membrane</keyword>
<dbReference type="InterPro" id="IPR052155">
    <property type="entry name" value="Biofilm_reg_signaling"/>
</dbReference>
<dbReference type="InterPro" id="IPR043128">
    <property type="entry name" value="Rev_trsase/Diguanyl_cyclase"/>
</dbReference>
<dbReference type="InterPro" id="IPR029787">
    <property type="entry name" value="Nucleotide_cyclase"/>
</dbReference>
<dbReference type="EMBL" id="CP053835">
    <property type="protein sequence ID" value="QKF77097.1"/>
    <property type="molecule type" value="Genomic_DNA"/>
</dbReference>
<dbReference type="CDD" id="cd01949">
    <property type="entry name" value="GGDEF"/>
    <property type="match status" value="1"/>
</dbReference>
<keyword evidence="6" id="KW-1185">Reference proteome</keyword>
<evidence type="ECO:0000259" key="4">
    <source>
        <dbReference type="PROSITE" id="PS50887"/>
    </source>
</evidence>
<dbReference type="InterPro" id="IPR000014">
    <property type="entry name" value="PAS"/>
</dbReference>
<accession>A0AAE7BFI2</accession>
<dbReference type="PANTHER" id="PTHR44757">
    <property type="entry name" value="DIGUANYLATE CYCLASE DGCP"/>
    <property type="match status" value="1"/>
</dbReference>
<dbReference type="Pfam" id="PF00990">
    <property type="entry name" value="GGDEF"/>
    <property type="match status" value="1"/>
</dbReference>
<dbReference type="SMART" id="SM00052">
    <property type="entry name" value="EAL"/>
    <property type="match status" value="1"/>
</dbReference>
<evidence type="ECO:0000259" key="3">
    <source>
        <dbReference type="PROSITE" id="PS50883"/>
    </source>
</evidence>
<dbReference type="CDD" id="cd01948">
    <property type="entry name" value="EAL"/>
    <property type="match status" value="1"/>
</dbReference>
<dbReference type="Pfam" id="PF00563">
    <property type="entry name" value="EAL"/>
    <property type="match status" value="1"/>
</dbReference>
<evidence type="ECO:0000256" key="1">
    <source>
        <dbReference type="SAM" id="Phobius"/>
    </source>
</evidence>
<dbReference type="SUPFAM" id="SSF141868">
    <property type="entry name" value="EAL domain-like"/>
    <property type="match status" value="1"/>
</dbReference>
<dbReference type="NCBIfam" id="TIGR00229">
    <property type="entry name" value="sensory_box"/>
    <property type="match status" value="1"/>
</dbReference>
<dbReference type="NCBIfam" id="TIGR00254">
    <property type="entry name" value="GGDEF"/>
    <property type="match status" value="1"/>
</dbReference>
<feature type="transmembrane region" description="Helical" evidence="1">
    <location>
        <begin position="15"/>
        <end position="36"/>
    </location>
</feature>
<dbReference type="PROSITE" id="PS50887">
    <property type="entry name" value="GGDEF"/>
    <property type="match status" value="1"/>
</dbReference>
<dbReference type="PROSITE" id="PS50112">
    <property type="entry name" value="PAS"/>
    <property type="match status" value="1"/>
</dbReference>
<keyword evidence="1" id="KW-0812">Transmembrane</keyword>
<dbReference type="Pfam" id="PF19443">
    <property type="entry name" value="DAHL"/>
    <property type="match status" value="1"/>
</dbReference>
<dbReference type="AlphaFoldDB" id="A0AAE7BFI2"/>
<evidence type="ECO:0000313" key="5">
    <source>
        <dbReference type="EMBL" id="QKF77097.1"/>
    </source>
</evidence>
<sequence length="830" mass="96195">MNKIQKFLFKYLDPVLIFLFLFIIVSTLFIYNLTLLNSKIKNFNYYLNTLSNIKILHNEFESLFDNKATFINYDKIVKKTQEMNNLIDEFKNEKFYKKFGSKLSTSIELLEEKWNEKYENIERFKSNNSAIIGSLSYIIELSKKIKTTYIVDNSADILTFDNSLITLIKLFVNNIELEKEAIEESLKNLSFLAKKYNNQDFNFLNKTVNSTVDNLTRLNNIKQEYISIDMKKIIDFIESTLIKEYNSNIKSQQKTAWVLFFISLSLLITLIIIYIKSIKTKKELIAFKYAVENSDNSIVMTDKNRRIIYVNESFEKVTGYKREEALGKDPSILKSGRLSSEFYNNMNEILNRGEKWTGEFINVNKYHEIYYETASITPIISDDEITGYLAIKLNITDYVRQQEKVEFLAYHDNLTLLPNRRSLEKKLNELISKATKNDKLAVLFLDLDGFKIINDSLGHDIGDLLLKEIAKRFQESLHSDNYVFRVGGDEFAIIIEYTNDNSNEIIKDIAKNIIKNINKNIVIKNNSLQVGCSIGIAKFPEDGENLTNLLKHSDTAMYKAKQNGKNRFEFYTEDLSNSVHTRLNIEQSMSKGLKNGEFYLVYQPKYNLQTRKIFSVEALLRWKSSILGNIEPMNFISIAEETGFINQLGLFVFKKACEDFKYLQKETNLEMISINVSTVQLMDSEFIKNLKDILFETKLNASNIGIEVTETFIIKNMEEILETLNELRKIGFKIIIDDFGTGYSSMQYLQKLPIDVIKIDKSFIDDLSSNNQEIIKAIVAISKSFGYLTVAEGIELKEQEENLLKLGVDLGQGYFFSKPKTLQKLINYLA</sequence>
<dbReference type="Pfam" id="PF13426">
    <property type="entry name" value="PAS_9"/>
    <property type="match status" value="1"/>
</dbReference>
<dbReference type="InterPro" id="IPR001633">
    <property type="entry name" value="EAL_dom"/>
</dbReference>
<dbReference type="FunFam" id="3.30.70.270:FF:000001">
    <property type="entry name" value="Diguanylate cyclase domain protein"/>
    <property type="match status" value="1"/>
</dbReference>
<dbReference type="SUPFAM" id="SSF55785">
    <property type="entry name" value="PYP-like sensor domain (PAS domain)"/>
    <property type="match status" value="1"/>
</dbReference>
<name>A0AAE7BFI2_9BACT</name>
<dbReference type="Gene3D" id="3.30.70.270">
    <property type="match status" value="1"/>
</dbReference>
<evidence type="ECO:0000259" key="2">
    <source>
        <dbReference type="PROSITE" id="PS50112"/>
    </source>
</evidence>
<dbReference type="InterPro" id="IPR000160">
    <property type="entry name" value="GGDEF_dom"/>
</dbReference>
<dbReference type="Gene3D" id="3.30.450.20">
    <property type="entry name" value="PAS domain"/>
    <property type="match status" value="1"/>
</dbReference>
<dbReference type="CDD" id="cd00130">
    <property type="entry name" value="PAS"/>
    <property type="match status" value="1"/>
</dbReference>
<dbReference type="InterPro" id="IPR045812">
    <property type="entry name" value="DAHL"/>
</dbReference>
<dbReference type="PROSITE" id="PS50883">
    <property type="entry name" value="EAL"/>
    <property type="match status" value="1"/>
</dbReference>
<dbReference type="SMART" id="SM00267">
    <property type="entry name" value="GGDEF"/>
    <property type="match status" value="1"/>
</dbReference>
<gene>
    <name evidence="5" type="ORF">ADFLV_1063</name>
</gene>
<dbReference type="PANTHER" id="PTHR44757:SF2">
    <property type="entry name" value="BIOFILM ARCHITECTURE MAINTENANCE PROTEIN MBAA"/>
    <property type="match status" value="1"/>
</dbReference>
<organism evidence="5 6">
    <name type="scientific">Arcobacter defluvii</name>
    <dbReference type="NCBI Taxonomy" id="873191"/>
    <lineage>
        <taxon>Bacteria</taxon>
        <taxon>Pseudomonadati</taxon>
        <taxon>Campylobacterota</taxon>
        <taxon>Epsilonproteobacteria</taxon>
        <taxon>Campylobacterales</taxon>
        <taxon>Arcobacteraceae</taxon>
        <taxon>Arcobacter</taxon>
    </lineage>
</organism>
<proteinExistence type="predicted"/>
<feature type="domain" description="PAS" evidence="2">
    <location>
        <begin position="283"/>
        <end position="328"/>
    </location>
</feature>
<dbReference type="SUPFAM" id="SSF55073">
    <property type="entry name" value="Nucleotide cyclase"/>
    <property type="match status" value="1"/>
</dbReference>